<comment type="caution">
    <text evidence="2">The sequence shown here is derived from an EMBL/GenBank/DDBJ whole genome shotgun (WGS) entry which is preliminary data.</text>
</comment>
<evidence type="ECO:0000313" key="3">
    <source>
        <dbReference type="Proteomes" id="UP000800303"/>
    </source>
</evidence>
<name>A0ABX0F5V4_9BACL</name>
<accession>A0ABX0F5V4</accession>
<feature type="transmembrane region" description="Helical" evidence="1">
    <location>
        <begin position="33"/>
        <end position="51"/>
    </location>
</feature>
<evidence type="ECO:0000256" key="1">
    <source>
        <dbReference type="SAM" id="Phobius"/>
    </source>
</evidence>
<sequence>MFHNNLNGADEEAAKRRAEHYADRAKKTSIKRALITVVITVGIVFLVLYGLDYLGIL</sequence>
<evidence type="ECO:0000313" key="2">
    <source>
        <dbReference type="EMBL" id="NGZ76328.1"/>
    </source>
</evidence>
<protein>
    <submittedName>
        <fullName evidence="2">Uncharacterized protein</fullName>
    </submittedName>
</protein>
<dbReference type="Proteomes" id="UP000800303">
    <property type="component" value="Unassembled WGS sequence"/>
</dbReference>
<proteinExistence type="predicted"/>
<reference evidence="2 3" key="1">
    <citation type="submission" date="2020-01" db="EMBL/GenBank/DDBJ databases">
        <title>Polyphasic characterisation and genomic insights into a novel alkali tolerant bacterium VR-M41.</title>
        <authorList>
            <person name="Vemuluri V.R."/>
        </authorList>
    </citation>
    <scope>NUCLEOTIDE SEQUENCE [LARGE SCALE GENOMIC DNA]</scope>
    <source>
        <strain evidence="2 3">VR-M41</strain>
    </source>
</reference>
<dbReference type="EMBL" id="JAAFGS010000004">
    <property type="protein sequence ID" value="NGZ76328.1"/>
    <property type="molecule type" value="Genomic_DNA"/>
</dbReference>
<dbReference type="RefSeq" id="WP_166275017.1">
    <property type="nucleotide sequence ID" value="NZ_JAAFGS010000004.1"/>
</dbReference>
<organism evidence="2 3">
    <name type="scientific">Saccharibacillus alkalitolerans</name>
    <dbReference type="NCBI Taxonomy" id="2705290"/>
    <lineage>
        <taxon>Bacteria</taxon>
        <taxon>Bacillati</taxon>
        <taxon>Bacillota</taxon>
        <taxon>Bacilli</taxon>
        <taxon>Bacillales</taxon>
        <taxon>Paenibacillaceae</taxon>
        <taxon>Saccharibacillus</taxon>
    </lineage>
</organism>
<keyword evidence="1" id="KW-0472">Membrane</keyword>
<keyword evidence="1" id="KW-1133">Transmembrane helix</keyword>
<keyword evidence="1" id="KW-0812">Transmembrane</keyword>
<keyword evidence="3" id="KW-1185">Reference proteome</keyword>
<gene>
    <name evidence="2" type="ORF">GYN08_13440</name>
</gene>